<protein>
    <submittedName>
        <fullName evidence="1">Uncharacterized protein</fullName>
    </submittedName>
</protein>
<comment type="caution">
    <text evidence="1">The sequence shown here is derived from an EMBL/GenBank/DDBJ whole genome shotgun (WGS) entry which is preliminary data.</text>
</comment>
<dbReference type="EMBL" id="JBCHKQ010000001">
    <property type="protein sequence ID" value="MEM5946997.1"/>
    <property type="molecule type" value="Genomic_DNA"/>
</dbReference>
<evidence type="ECO:0000313" key="1">
    <source>
        <dbReference type="EMBL" id="MEM5946997.1"/>
    </source>
</evidence>
<organism evidence="1 2">
    <name type="scientific">Rarispira pelagica</name>
    <dbReference type="NCBI Taxonomy" id="3141764"/>
    <lineage>
        <taxon>Bacteria</taxon>
        <taxon>Pseudomonadati</taxon>
        <taxon>Spirochaetota</taxon>
        <taxon>Spirochaetia</taxon>
        <taxon>Winmispirales</taxon>
        <taxon>Winmispiraceae</taxon>
        <taxon>Rarispira</taxon>
    </lineage>
</organism>
<accession>A0ABU9UA03</accession>
<reference evidence="1 2" key="1">
    <citation type="submission" date="2024-03" db="EMBL/GenBank/DDBJ databases">
        <title>Ignisphaera cupida sp. nov., a hyperthermophilic hydrolytic archaeon from a hot spring of Kamchatka, and proposal of Ignisphaeraceae fam. nov.</title>
        <authorList>
            <person name="Podosokorskaya O.A."/>
            <person name="Elcheninov A.G."/>
            <person name="Maltseva A.I."/>
            <person name="Zayulina K.S."/>
            <person name="Novikov A."/>
            <person name="Merkel A.Y."/>
        </authorList>
    </citation>
    <scope>NUCLEOTIDE SEQUENCE [LARGE SCALE GENOMIC DNA]</scope>
    <source>
        <strain evidence="1 2">38H-sp</strain>
    </source>
</reference>
<proteinExistence type="predicted"/>
<evidence type="ECO:0000313" key="2">
    <source>
        <dbReference type="Proteomes" id="UP001466331"/>
    </source>
</evidence>
<name>A0ABU9UA03_9SPIR</name>
<sequence length="568" mass="62203">MKRNIILLSLVVLFSFTSLFSQEKALGFDSLQSLASFGIFTNEFDAMSDVNVLRSAPGFSSLDKTYIFAGVANSRQGTASTNTDTGPLFLAGYFSPIKMSMGLSFDSSPTISTINNGTSSVTATKTVGTTNYIWESSITENKYTLQSEDMNISGGFILPTGPILLGAGINFSYKSNTSGIAIDTYAQNNGVETVKYYRDAAGASAEPDPVLDYTHITTKTSPDTVIDTEVTVPVYIPLGEVVKGLGISAQMSWKNRNLSSSIEEKYQVESSSTFAGATINNNLIEDYVNTLGTNIEAVLEMNPIFGKNSKNRLEIYGNVSFELPIPSEYKNITSTITLDASANASDFDQTEVTQVRKGLLKYSAEAGASHYFYYDFDNWAVLGFKPVAGLSIAYQPTDDYYMEKQITINRSDGATGASDGTWDDAVDSIAVTENRYYNNNDGYPLEIRMPLSLASSFKWKQKDWIFGLTFSNRVGVTPIYSITTDKQDIMDSVSTTYTGDQTQPALDSTDISHVSSSSVTTSLDWSFDYTNTIILNFYLPNDIRLDVLSVVNLLEINNLIIQCIIPLP</sequence>
<gene>
    <name evidence="1" type="ORF">WKV44_00400</name>
</gene>
<keyword evidence="2" id="KW-1185">Reference proteome</keyword>
<dbReference type="Proteomes" id="UP001466331">
    <property type="component" value="Unassembled WGS sequence"/>
</dbReference>
<dbReference type="RefSeq" id="WP_420068451.1">
    <property type="nucleotide sequence ID" value="NZ_JBCHKQ010000001.1"/>
</dbReference>